<organism evidence="3 4">
    <name type="scientific">Aphanomyces stellatus</name>
    <dbReference type="NCBI Taxonomy" id="120398"/>
    <lineage>
        <taxon>Eukaryota</taxon>
        <taxon>Sar</taxon>
        <taxon>Stramenopiles</taxon>
        <taxon>Oomycota</taxon>
        <taxon>Saprolegniomycetes</taxon>
        <taxon>Saprolegniales</taxon>
        <taxon>Verrucalvaceae</taxon>
        <taxon>Aphanomyces</taxon>
    </lineage>
</organism>
<feature type="transmembrane region" description="Helical" evidence="1">
    <location>
        <begin position="222"/>
        <end position="241"/>
    </location>
</feature>
<dbReference type="Proteomes" id="UP000332933">
    <property type="component" value="Unassembled WGS sequence"/>
</dbReference>
<evidence type="ECO:0000313" key="2">
    <source>
        <dbReference type="EMBL" id="KAF0695909.1"/>
    </source>
</evidence>
<keyword evidence="1" id="KW-1133">Transmembrane helix</keyword>
<reference evidence="3 4" key="1">
    <citation type="submission" date="2019-03" db="EMBL/GenBank/DDBJ databases">
        <authorList>
            <person name="Gaulin E."/>
            <person name="Dumas B."/>
        </authorList>
    </citation>
    <scope>NUCLEOTIDE SEQUENCE [LARGE SCALE GENOMIC DNA]</scope>
    <source>
        <strain evidence="3">CBS 568.67</strain>
    </source>
</reference>
<accession>A0A485KY96</accession>
<feature type="transmembrane region" description="Helical" evidence="1">
    <location>
        <begin position="178"/>
        <end position="202"/>
    </location>
</feature>
<evidence type="ECO:0000313" key="3">
    <source>
        <dbReference type="EMBL" id="VFT90140.1"/>
    </source>
</evidence>
<proteinExistence type="predicted"/>
<dbReference type="EMBL" id="CAADRA010005465">
    <property type="protein sequence ID" value="VFT90140.1"/>
    <property type="molecule type" value="Genomic_DNA"/>
</dbReference>
<dbReference type="EMBL" id="VJMH01005444">
    <property type="protein sequence ID" value="KAF0695909.1"/>
    <property type="molecule type" value="Genomic_DNA"/>
</dbReference>
<protein>
    <submittedName>
        <fullName evidence="3">Aste57867_13301 protein</fullName>
    </submittedName>
</protein>
<keyword evidence="4" id="KW-1185">Reference proteome</keyword>
<reference evidence="2" key="2">
    <citation type="submission" date="2019-06" db="EMBL/GenBank/DDBJ databases">
        <title>Genomics analysis of Aphanomyces spp. identifies a new class of oomycete effector associated with host adaptation.</title>
        <authorList>
            <person name="Gaulin E."/>
        </authorList>
    </citation>
    <scope>NUCLEOTIDE SEQUENCE</scope>
    <source>
        <strain evidence="2">CBS 578.67</strain>
    </source>
</reference>
<keyword evidence="1" id="KW-0472">Membrane</keyword>
<dbReference type="AlphaFoldDB" id="A0A485KY96"/>
<sequence>MGISGWGLTGMLTMLVAVGFGFVTLITPLWYTNAGISAQHAAIVTRAETNVGLIGMCFDVEFKDDTDRKFAVKDCYPYFGGNGGSYRYIGHTSKPSFQEHKSDEGICTYYNSNQVNNKAAKEISIMTGMAWMDVDFFLESTCGKTGKASIAMSVLFLTLTFITFVSLVVVVFCCKSHVWLVTFARVCATLAAIFSVVLTFTVMSQVKGIKSATDGADVKYGFCFYMEYVGLAFLLIAAWAIEKHALSQKTQKVDLI</sequence>
<feature type="transmembrane region" description="Helical" evidence="1">
    <location>
        <begin position="6"/>
        <end position="31"/>
    </location>
</feature>
<name>A0A485KY96_9STRA</name>
<feature type="transmembrane region" description="Helical" evidence="1">
    <location>
        <begin position="154"/>
        <end position="172"/>
    </location>
</feature>
<gene>
    <name evidence="3" type="primary">Aste57867_13301</name>
    <name evidence="2" type="ORF">As57867_013252</name>
    <name evidence="3" type="ORF">ASTE57867_13301</name>
</gene>
<evidence type="ECO:0000313" key="4">
    <source>
        <dbReference type="Proteomes" id="UP000332933"/>
    </source>
</evidence>
<evidence type="ECO:0000256" key="1">
    <source>
        <dbReference type="SAM" id="Phobius"/>
    </source>
</evidence>
<dbReference type="Gene3D" id="1.20.140.150">
    <property type="match status" value="1"/>
</dbReference>
<keyword evidence="1" id="KW-0812">Transmembrane</keyword>
<dbReference type="OrthoDB" id="65310at2759"/>